<comment type="subcellular location">
    <subcellularLocation>
        <location evidence="2">Cell membrane</location>
        <topology evidence="2">Multi-pass membrane protein</topology>
    </subcellularLocation>
</comment>
<sequence>MSREWSIARRLLVAHALSIVVLTMFVGTAMFVDARDHGFDETRTRMLSVAATIADNPLTLEASASADPSAVLQAYTVAVTEDAKLDFITIMAPDGTRWTHPTPSEIGRPYSGTIARALAGRPFTEINTGTLGPSVRAVAPVVDASGSVVALVAAGVTTSNVTIALNARLPALLALAAGLLVAGSLISLALGRYLQRVTLGWGPERLAQLFVYYDSVLRSVREGLVLVDLTGKLVLYNDQAAHLLGIPPSETNRPSTALGELNLPPALGALLQSGRRTQDEVFVTDTRVLVVNQEPAVPPSSTGKNKPAARIGSVATIRDHTDLQTLGTELQSMRTLSDALRAQTHEHSNRLHTIVSLMELGRTQEALDYATTDLELSQQLTDDMVSSVDEPVISALIMGKAAQANELGITLTVTAEGTISGSELSVHDLVTVLGNLIDNALDAAASAPPPRRVTVSVSRSPDCVTVEVADSGPGIETDAAERVMQLGYSTKDSAGYGRGLGLALVRQAVERLGGTLAVSRRDGAVFTVTIPTTTAPTVPLATAGTDIGGPAVERAAGPAGPPQGAPS</sequence>
<evidence type="ECO:0000256" key="1">
    <source>
        <dbReference type="ARBA" id="ARBA00000085"/>
    </source>
</evidence>
<dbReference type="SUPFAM" id="SSF55874">
    <property type="entry name" value="ATPase domain of HSP90 chaperone/DNA topoisomerase II/histidine kinase"/>
    <property type="match status" value="1"/>
</dbReference>
<dbReference type="PANTHER" id="PTHR43547:SF10">
    <property type="entry name" value="SENSOR HISTIDINE KINASE DCUS"/>
    <property type="match status" value="1"/>
</dbReference>
<dbReference type="InterPro" id="IPR029151">
    <property type="entry name" value="Sensor-like_sf"/>
</dbReference>
<evidence type="ECO:0000256" key="2">
    <source>
        <dbReference type="ARBA" id="ARBA00004651"/>
    </source>
</evidence>
<dbReference type="PROSITE" id="PS50112">
    <property type="entry name" value="PAS"/>
    <property type="match status" value="1"/>
</dbReference>
<evidence type="ECO:0000313" key="11">
    <source>
        <dbReference type="EMBL" id="TFD78589.1"/>
    </source>
</evidence>
<evidence type="ECO:0000256" key="10">
    <source>
        <dbReference type="ARBA" id="ARBA00023136"/>
    </source>
</evidence>
<dbReference type="PANTHER" id="PTHR43547">
    <property type="entry name" value="TWO-COMPONENT HISTIDINE KINASE"/>
    <property type="match status" value="1"/>
</dbReference>
<keyword evidence="7 11" id="KW-0808">Transferase</keyword>
<keyword evidence="9" id="KW-0902">Two-component regulatory system</keyword>
<dbReference type="InterPro" id="IPR033463">
    <property type="entry name" value="sCache_3"/>
</dbReference>
<evidence type="ECO:0000256" key="4">
    <source>
        <dbReference type="ARBA" id="ARBA00022475"/>
    </source>
</evidence>
<dbReference type="InterPro" id="IPR036890">
    <property type="entry name" value="HATPase_C_sf"/>
</dbReference>
<dbReference type="RefSeq" id="WP_134174089.1">
    <property type="nucleotide sequence ID" value="NZ_SODI01000001.1"/>
</dbReference>
<dbReference type="SUPFAM" id="SSF103190">
    <property type="entry name" value="Sensory domain-like"/>
    <property type="match status" value="1"/>
</dbReference>
<dbReference type="EMBL" id="SOHQ01000028">
    <property type="protein sequence ID" value="TFD78589.1"/>
    <property type="molecule type" value="Genomic_DNA"/>
</dbReference>
<keyword evidence="4" id="KW-1003">Cell membrane</keyword>
<evidence type="ECO:0000256" key="9">
    <source>
        <dbReference type="ARBA" id="ARBA00023012"/>
    </source>
</evidence>
<keyword evidence="5" id="KW-0597">Phosphoprotein</keyword>
<keyword evidence="7 11" id="KW-0418">Kinase</keyword>
<evidence type="ECO:0000313" key="12">
    <source>
        <dbReference type="Proteomes" id="UP000298218"/>
    </source>
</evidence>
<reference evidence="11 12" key="1">
    <citation type="submission" date="2019-03" db="EMBL/GenBank/DDBJ databases">
        <title>Genomics of glacier-inhabiting Cryobacterium strains.</title>
        <authorList>
            <person name="Liu Q."/>
            <person name="Xin Y.-H."/>
        </authorList>
    </citation>
    <scope>NUCLEOTIDE SEQUENCE [LARGE SCALE GENOMIC DNA]</scope>
    <source>
        <strain evidence="11 12">CGMCC 1.4292</strain>
    </source>
</reference>
<keyword evidence="10" id="KW-0472">Membrane</keyword>
<dbReference type="SMART" id="SM00387">
    <property type="entry name" value="HATPase_c"/>
    <property type="match status" value="1"/>
</dbReference>
<comment type="catalytic activity">
    <reaction evidence="1">
        <text>ATP + protein L-histidine = ADP + protein N-phospho-L-histidine.</text>
        <dbReference type="EC" id="2.7.13.3"/>
    </reaction>
</comment>
<dbReference type="Proteomes" id="UP000298218">
    <property type="component" value="Unassembled WGS sequence"/>
</dbReference>
<gene>
    <name evidence="11" type="ORF">E3T53_10440</name>
</gene>
<organism evidence="11 12">
    <name type="scientific">Cryobacterium psychrophilum</name>
    <dbReference type="NCBI Taxonomy" id="41988"/>
    <lineage>
        <taxon>Bacteria</taxon>
        <taxon>Bacillati</taxon>
        <taxon>Actinomycetota</taxon>
        <taxon>Actinomycetes</taxon>
        <taxon>Micrococcales</taxon>
        <taxon>Microbacteriaceae</taxon>
        <taxon>Cryobacterium</taxon>
    </lineage>
</organism>
<dbReference type="InterPro" id="IPR000014">
    <property type="entry name" value="PAS"/>
</dbReference>
<accession>A0A4Y8KM14</accession>
<dbReference type="AlphaFoldDB" id="A0A4Y8KM14"/>
<dbReference type="Gene3D" id="3.30.450.20">
    <property type="entry name" value="PAS domain"/>
    <property type="match status" value="2"/>
</dbReference>
<keyword evidence="8" id="KW-1133">Transmembrane helix</keyword>
<evidence type="ECO:0000256" key="3">
    <source>
        <dbReference type="ARBA" id="ARBA00012438"/>
    </source>
</evidence>
<comment type="caution">
    <text evidence="11">The sequence shown here is derived from an EMBL/GenBank/DDBJ whole genome shotgun (WGS) entry which is preliminary data.</text>
</comment>
<evidence type="ECO:0000256" key="6">
    <source>
        <dbReference type="ARBA" id="ARBA00022692"/>
    </source>
</evidence>
<evidence type="ECO:0000256" key="7">
    <source>
        <dbReference type="ARBA" id="ARBA00022777"/>
    </source>
</evidence>
<evidence type="ECO:0000256" key="8">
    <source>
        <dbReference type="ARBA" id="ARBA00022989"/>
    </source>
</evidence>
<dbReference type="InterPro" id="IPR003594">
    <property type="entry name" value="HATPase_dom"/>
</dbReference>
<protein>
    <recommendedName>
        <fullName evidence="3">histidine kinase</fullName>
        <ecNumber evidence="3">2.7.13.3</ecNumber>
    </recommendedName>
</protein>
<dbReference type="EC" id="2.7.13.3" evidence="3"/>
<name>A0A4Y8KM14_9MICO</name>
<dbReference type="OrthoDB" id="9792686at2"/>
<keyword evidence="12" id="KW-1185">Reference proteome</keyword>
<dbReference type="InterPro" id="IPR005467">
    <property type="entry name" value="His_kinase_dom"/>
</dbReference>
<dbReference type="Pfam" id="PF17203">
    <property type="entry name" value="sCache_3_2"/>
    <property type="match status" value="1"/>
</dbReference>
<dbReference type="PRINTS" id="PR00344">
    <property type="entry name" value="BCTRLSENSOR"/>
</dbReference>
<keyword evidence="6" id="KW-0812">Transmembrane</keyword>
<evidence type="ECO:0000256" key="5">
    <source>
        <dbReference type="ARBA" id="ARBA00022553"/>
    </source>
</evidence>
<dbReference type="GO" id="GO:0000155">
    <property type="term" value="F:phosphorelay sensor kinase activity"/>
    <property type="evidence" value="ECO:0007669"/>
    <property type="project" value="TreeGrafter"/>
</dbReference>
<proteinExistence type="predicted"/>
<dbReference type="Pfam" id="PF02518">
    <property type="entry name" value="HATPase_c"/>
    <property type="match status" value="1"/>
</dbReference>
<dbReference type="Gene3D" id="3.30.565.10">
    <property type="entry name" value="Histidine kinase-like ATPase, C-terminal domain"/>
    <property type="match status" value="1"/>
</dbReference>
<dbReference type="InterPro" id="IPR004358">
    <property type="entry name" value="Sig_transdc_His_kin-like_C"/>
</dbReference>
<dbReference type="PROSITE" id="PS50109">
    <property type="entry name" value="HIS_KIN"/>
    <property type="match status" value="1"/>
</dbReference>
<dbReference type="GO" id="GO:0005886">
    <property type="term" value="C:plasma membrane"/>
    <property type="evidence" value="ECO:0007669"/>
    <property type="project" value="UniProtKB-SubCell"/>
</dbReference>